<evidence type="ECO:0000313" key="8">
    <source>
        <dbReference type="Proteomes" id="UP000466848"/>
    </source>
</evidence>
<comment type="similarity">
    <text evidence="1 4">Belongs to the D-isomer specific 2-hydroxyacid dehydrogenase family.</text>
</comment>
<dbReference type="EMBL" id="CP048649">
    <property type="protein sequence ID" value="QIB68357.1"/>
    <property type="molecule type" value="Genomic_DNA"/>
</dbReference>
<dbReference type="InterPro" id="IPR006139">
    <property type="entry name" value="D-isomer_2_OHA_DH_cat_dom"/>
</dbReference>
<dbReference type="RefSeq" id="WP_163065224.1">
    <property type="nucleotide sequence ID" value="NZ_CP048649.1"/>
</dbReference>
<evidence type="ECO:0000313" key="7">
    <source>
        <dbReference type="EMBL" id="QIB68357.1"/>
    </source>
</evidence>
<dbReference type="InterPro" id="IPR029753">
    <property type="entry name" value="D-isomer_DH_CS"/>
</dbReference>
<sequence length="304" mass="32800">MKIVILDGATIDPGLSWAPLQALGQLEVYPRTPADLVVQRIGDAEAVFISKVSMNQEVLDNCPHLKFIGVMATGYNNIDLEACRRLNIALCNIPAYSTDAVAQHTFALILEICSQVALHDQSVKAGDWARSEDFAYWKAPIRLLKGKSLGIVGYGNIGKKVAEIASAFGMTINVYSQNQEAAVTSDILSLHCPATDSNAGFVNKEFISRMKDGAILINTARGVLLNEGDVAEALQSGKLAAAGMDVLSKEPADPANPLIPLPNCFITPHMCWSPEEMRQIIIDGCAANLQSFLKGETLNRVDCQ</sequence>
<dbReference type="Pfam" id="PF02826">
    <property type="entry name" value="2-Hacid_dh_C"/>
    <property type="match status" value="1"/>
</dbReference>
<dbReference type="SUPFAM" id="SSF51735">
    <property type="entry name" value="NAD(P)-binding Rossmann-fold domains"/>
    <property type="match status" value="1"/>
</dbReference>
<dbReference type="GO" id="GO:0051287">
    <property type="term" value="F:NAD binding"/>
    <property type="evidence" value="ECO:0007669"/>
    <property type="project" value="InterPro"/>
</dbReference>
<dbReference type="PANTHER" id="PTHR43761">
    <property type="entry name" value="D-ISOMER SPECIFIC 2-HYDROXYACID DEHYDROGENASE FAMILY PROTEIN (AFU_ORTHOLOGUE AFUA_1G13630)"/>
    <property type="match status" value="1"/>
</dbReference>
<dbReference type="Gene3D" id="3.40.50.720">
    <property type="entry name" value="NAD(P)-binding Rossmann-like Domain"/>
    <property type="match status" value="2"/>
</dbReference>
<evidence type="ECO:0000256" key="1">
    <source>
        <dbReference type="ARBA" id="ARBA00005854"/>
    </source>
</evidence>
<proteinExistence type="inferred from homology"/>
<feature type="domain" description="D-isomer specific 2-hydroxyacid dehydrogenase catalytic" evidence="5">
    <location>
        <begin position="19"/>
        <end position="300"/>
    </location>
</feature>
<dbReference type="InterPro" id="IPR029752">
    <property type="entry name" value="D-isomer_DH_CS1"/>
</dbReference>
<evidence type="ECO:0000256" key="2">
    <source>
        <dbReference type="ARBA" id="ARBA00023002"/>
    </source>
</evidence>
<keyword evidence="8" id="KW-1185">Reference proteome</keyword>
<accession>A0A858BS04</accession>
<dbReference type="InterPro" id="IPR050418">
    <property type="entry name" value="D-iso_2-hydroxyacid_DH_PdxB"/>
</dbReference>
<protein>
    <submittedName>
        <fullName evidence="7">D-2-hydroxyacid dehydrogenase</fullName>
    </submittedName>
</protein>
<name>A0A858BS04_9FIRM</name>
<dbReference type="AlphaFoldDB" id="A0A858BS04"/>
<dbReference type="PROSITE" id="PS00671">
    <property type="entry name" value="D_2_HYDROXYACID_DH_3"/>
    <property type="match status" value="1"/>
</dbReference>
<gene>
    <name evidence="7" type="ORF">Ami103574_03070</name>
</gene>
<dbReference type="GO" id="GO:0016616">
    <property type="term" value="F:oxidoreductase activity, acting on the CH-OH group of donors, NAD or NADP as acceptor"/>
    <property type="evidence" value="ECO:0007669"/>
    <property type="project" value="InterPro"/>
</dbReference>
<dbReference type="PROSITE" id="PS00065">
    <property type="entry name" value="D_2_HYDROXYACID_DH_1"/>
    <property type="match status" value="1"/>
</dbReference>
<organism evidence="7 8">
    <name type="scientific">Aminipila butyrica</name>
    <dbReference type="NCBI Taxonomy" id="433296"/>
    <lineage>
        <taxon>Bacteria</taxon>
        <taxon>Bacillati</taxon>
        <taxon>Bacillota</taxon>
        <taxon>Clostridia</taxon>
        <taxon>Peptostreptococcales</taxon>
        <taxon>Anaerovoracaceae</taxon>
        <taxon>Aminipila</taxon>
    </lineage>
</organism>
<evidence type="ECO:0000256" key="4">
    <source>
        <dbReference type="RuleBase" id="RU003719"/>
    </source>
</evidence>
<dbReference type="Proteomes" id="UP000466848">
    <property type="component" value="Chromosome"/>
</dbReference>
<dbReference type="Pfam" id="PF00389">
    <property type="entry name" value="2-Hacid_dh"/>
    <property type="match status" value="1"/>
</dbReference>
<keyword evidence="2 4" id="KW-0560">Oxidoreductase</keyword>
<dbReference type="CDD" id="cd12162">
    <property type="entry name" value="2-Hacid_dh_4"/>
    <property type="match status" value="1"/>
</dbReference>
<evidence type="ECO:0000259" key="5">
    <source>
        <dbReference type="Pfam" id="PF00389"/>
    </source>
</evidence>
<dbReference type="KEGG" id="abut:Ami103574_03070"/>
<dbReference type="SUPFAM" id="SSF52283">
    <property type="entry name" value="Formate/glycerate dehydrogenase catalytic domain-like"/>
    <property type="match status" value="1"/>
</dbReference>
<dbReference type="InterPro" id="IPR006140">
    <property type="entry name" value="D-isomer_DH_NAD-bd"/>
</dbReference>
<dbReference type="PANTHER" id="PTHR43761:SF1">
    <property type="entry name" value="D-ISOMER SPECIFIC 2-HYDROXYACID DEHYDROGENASE CATALYTIC DOMAIN-CONTAINING PROTEIN-RELATED"/>
    <property type="match status" value="1"/>
</dbReference>
<feature type="domain" description="D-isomer specific 2-hydroxyacid dehydrogenase NAD-binding" evidence="6">
    <location>
        <begin position="106"/>
        <end position="270"/>
    </location>
</feature>
<keyword evidence="3" id="KW-0520">NAD</keyword>
<evidence type="ECO:0000256" key="3">
    <source>
        <dbReference type="ARBA" id="ARBA00023027"/>
    </source>
</evidence>
<reference evidence="7 8" key="1">
    <citation type="submission" date="2020-02" db="EMBL/GenBank/DDBJ databases">
        <authorList>
            <person name="Kim Y.B."/>
            <person name="Roh S.W."/>
        </authorList>
    </citation>
    <scope>NUCLEOTIDE SEQUENCE [LARGE SCALE GENOMIC DNA]</scope>
    <source>
        <strain evidence="7 8">DSM 103574</strain>
    </source>
</reference>
<dbReference type="InterPro" id="IPR036291">
    <property type="entry name" value="NAD(P)-bd_dom_sf"/>
</dbReference>
<evidence type="ECO:0000259" key="6">
    <source>
        <dbReference type="Pfam" id="PF02826"/>
    </source>
</evidence>